<dbReference type="OrthoDB" id="9944259at2759"/>
<feature type="region of interest" description="Disordered" evidence="1">
    <location>
        <begin position="145"/>
        <end position="194"/>
    </location>
</feature>
<evidence type="ECO:0000313" key="2">
    <source>
        <dbReference type="EMBL" id="KAF6269643.1"/>
    </source>
</evidence>
<dbReference type="InterPro" id="IPR028092">
    <property type="entry name" value="RD3"/>
</dbReference>
<dbReference type="Proteomes" id="UP000558488">
    <property type="component" value="Unassembled WGS sequence"/>
</dbReference>
<dbReference type="PANTHER" id="PTHR28489">
    <property type="entry name" value="RENTINAL DEGENERATION 3-LIKE"/>
    <property type="match status" value="1"/>
</dbReference>
<accession>A0A7J7R0U2</accession>
<evidence type="ECO:0000256" key="1">
    <source>
        <dbReference type="SAM" id="MobiDB-lite"/>
    </source>
</evidence>
<proteinExistence type="predicted"/>
<dbReference type="Pfam" id="PF14473">
    <property type="entry name" value="RD3"/>
    <property type="match status" value="1"/>
</dbReference>
<name>A0A7J7R0U2_PIPKU</name>
<protein>
    <submittedName>
        <fullName evidence="2">Retinal degeneration 3 like</fullName>
    </submittedName>
</protein>
<sequence length="194" mass="21620">MPLFGWMKWPRHSPWRAARGAEAVARTLLRELQWHLQERERFAQEVGHGHHGAGAGEDDPWLRTHLNPHTAIPATEQRRLEALCSRVQPCQAGAVLSRFRDVLAENDVLPWEIIYIFKQVLEDALGGPGQGGQLGLAAGSAGGPTLPACRRDSARSSDQDEIPTVSSYVERQAESRLPTLSHRTWDLPDHPPPR</sequence>
<dbReference type="AlphaFoldDB" id="A0A7J7R0U2"/>
<feature type="compositionally biased region" description="Basic and acidic residues" evidence="1">
    <location>
        <begin position="183"/>
        <end position="194"/>
    </location>
</feature>
<reference evidence="2 3" key="1">
    <citation type="journal article" date="2020" name="Nature">
        <title>Six reference-quality genomes reveal evolution of bat adaptations.</title>
        <authorList>
            <person name="Jebb D."/>
            <person name="Huang Z."/>
            <person name="Pippel M."/>
            <person name="Hughes G.M."/>
            <person name="Lavrichenko K."/>
            <person name="Devanna P."/>
            <person name="Winkler S."/>
            <person name="Jermiin L.S."/>
            <person name="Skirmuntt E.C."/>
            <person name="Katzourakis A."/>
            <person name="Burkitt-Gray L."/>
            <person name="Ray D.A."/>
            <person name="Sullivan K.A.M."/>
            <person name="Roscito J.G."/>
            <person name="Kirilenko B.M."/>
            <person name="Davalos L.M."/>
            <person name="Corthals A.P."/>
            <person name="Power M.L."/>
            <person name="Jones G."/>
            <person name="Ransome R.D."/>
            <person name="Dechmann D.K.N."/>
            <person name="Locatelli A.G."/>
            <person name="Puechmaille S.J."/>
            <person name="Fedrigo O."/>
            <person name="Jarvis E.D."/>
            <person name="Hiller M."/>
            <person name="Vernes S.C."/>
            <person name="Myers E.W."/>
            <person name="Teeling E.C."/>
        </authorList>
    </citation>
    <scope>NUCLEOTIDE SEQUENCE [LARGE SCALE GENOMIC DNA]</scope>
    <source>
        <strain evidence="2">MPipKuh1</strain>
        <tissue evidence="2">Flight muscle</tissue>
    </source>
</reference>
<dbReference type="PANTHER" id="PTHR28489:SF3">
    <property type="entry name" value="PROTEIN RD3-LIKE"/>
    <property type="match status" value="1"/>
</dbReference>
<gene>
    <name evidence="2" type="ORF">mPipKuh1_014741</name>
</gene>
<evidence type="ECO:0000313" key="3">
    <source>
        <dbReference type="Proteomes" id="UP000558488"/>
    </source>
</evidence>
<organism evidence="2 3">
    <name type="scientific">Pipistrellus kuhlii</name>
    <name type="common">Kuhl's pipistrelle</name>
    <dbReference type="NCBI Taxonomy" id="59472"/>
    <lineage>
        <taxon>Eukaryota</taxon>
        <taxon>Metazoa</taxon>
        <taxon>Chordata</taxon>
        <taxon>Craniata</taxon>
        <taxon>Vertebrata</taxon>
        <taxon>Euteleostomi</taxon>
        <taxon>Mammalia</taxon>
        <taxon>Eutheria</taxon>
        <taxon>Laurasiatheria</taxon>
        <taxon>Chiroptera</taxon>
        <taxon>Yangochiroptera</taxon>
        <taxon>Vespertilionidae</taxon>
        <taxon>Pipistrellus</taxon>
    </lineage>
</organism>
<keyword evidence="3" id="KW-1185">Reference proteome</keyword>
<dbReference type="EMBL" id="JACAGB010000110">
    <property type="protein sequence ID" value="KAF6269643.1"/>
    <property type="molecule type" value="Genomic_DNA"/>
</dbReference>
<comment type="caution">
    <text evidence="2">The sequence shown here is derived from an EMBL/GenBank/DDBJ whole genome shotgun (WGS) entry which is preliminary data.</text>
</comment>
<feature type="compositionally biased region" description="Basic and acidic residues" evidence="1">
    <location>
        <begin position="149"/>
        <end position="158"/>
    </location>
</feature>